<evidence type="ECO:0000313" key="4">
    <source>
        <dbReference type="Proteomes" id="UP001470230"/>
    </source>
</evidence>
<keyword evidence="2" id="KW-0732">Signal</keyword>
<dbReference type="Gene3D" id="1.25.40.20">
    <property type="entry name" value="Ankyrin repeat-containing domain"/>
    <property type="match status" value="1"/>
</dbReference>
<evidence type="ECO:0000256" key="2">
    <source>
        <dbReference type="SAM" id="SignalP"/>
    </source>
</evidence>
<feature type="chain" id="PRO_5046734156" description="Ankyrin repeat protein" evidence="2">
    <location>
        <begin position="20"/>
        <end position="459"/>
    </location>
</feature>
<feature type="region of interest" description="Disordered" evidence="1">
    <location>
        <begin position="431"/>
        <end position="459"/>
    </location>
</feature>
<dbReference type="SMART" id="SM00248">
    <property type="entry name" value="ANK"/>
    <property type="match status" value="3"/>
</dbReference>
<feature type="signal peptide" evidence="2">
    <location>
        <begin position="1"/>
        <end position="19"/>
    </location>
</feature>
<name>A0ABR2JUN3_9EUKA</name>
<protein>
    <recommendedName>
        <fullName evidence="5">Ankyrin repeat protein</fullName>
    </recommendedName>
</protein>
<dbReference type="EMBL" id="JAPFFF010000010">
    <property type="protein sequence ID" value="KAK8881585.1"/>
    <property type="molecule type" value="Genomic_DNA"/>
</dbReference>
<feature type="compositionally biased region" description="Acidic residues" evidence="1">
    <location>
        <begin position="437"/>
        <end position="459"/>
    </location>
</feature>
<organism evidence="3 4">
    <name type="scientific">Tritrichomonas musculus</name>
    <dbReference type="NCBI Taxonomy" id="1915356"/>
    <lineage>
        <taxon>Eukaryota</taxon>
        <taxon>Metamonada</taxon>
        <taxon>Parabasalia</taxon>
        <taxon>Tritrichomonadida</taxon>
        <taxon>Tritrichomonadidae</taxon>
        <taxon>Tritrichomonas</taxon>
    </lineage>
</organism>
<evidence type="ECO:0000256" key="1">
    <source>
        <dbReference type="SAM" id="MobiDB-lite"/>
    </source>
</evidence>
<feature type="compositionally biased region" description="Polar residues" evidence="1">
    <location>
        <begin position="310"/>
        <end position="327"/>
    </location>
</feature>
<proteinExistence type="predicted"/>
<accession>A0ABR2JUN3</accession>
<dbReference type="InterPro" id="IPR036770">
    <property type="entry name" value="Ankyrin_rpt-contain_sf"/>
</dbReference>
<sequence>MTIWKGFLHLAGILLQAKADPNIPDQIFFKMFSSIPLVFAIRRRDPRAVRLLLDFGANPNVLAPDVIPKKESPKENEALMQRSLLSIAARSGFYEGIKMLVEKGAKLENGSEHPILTALQRGSRECFVALIDGREEIVLNNYQDHSLAYHAIQYDTTLLPLLASVMQKEYQKLLDRSSQTNVTFPPSDLSNKDKKKFETALKYDDLYLPYELVRKSARQYLCPWHILTDKPIENMIQSDDDDNNENNDINNNQYEYEASTTATSRNNKQISPSPSINSVNNNYSSKNVREYDDHNGYSSSVYSKERKSAKTNSYSNKNRLVSPSVSYSEDEEPSSDHYVFSALDDEDDVLKTNSDPFKGKSPEWIPLSQRNQKNQYQGRNQSSSHKTQNAENSSHGGYSRKKTTNNYEYELSEGTYEQSGNDYTTNNYTYATYADGGNDDDSYYYSEEEEEEEDIFDNR</sequence>
<feature type="region of interest" description="Disordered" evidence="1">
    <location>
        <begin position="259"/>
        <end position="404"/>
    </location>
</feature>
<feature type="compositionally biased region" description="Polar residues" evidence="1">
    <location>
        <begin position="259"/>
        <end position="269"/>
    </location>
</feature>
<reference evidence="3 4" key="1">
    <citation type="submission" date="2024-04" db="EMBL/GenBank/DDBJ databases">
        <title>Tritrichomonas musculus Genome.</title>
        <authorList>
            <person name="Alves-Ferreira E."/>
            <person name="Grigg M."/>
            <person name="Lorenzi H."/>
            <person name="Galac M."/>
        </authorList>
    </citation>
    <scope>NUCLEOTIDE SEQUENCE [LARGE SCALE GENOMIC DNA]</scope>
    <source>
        <strain evidence="3 4">EAF2021</strain>
    </source>
</reference>
<dbReference type="InterPro" id="IPR002110">
    <property type="entry name" value="Ankyrin_rpt"/>
</dbReference>
<keyword evidence="4" id="KW-1185">Reference proteome</keyword>
<feature type="compositionally biased region" description="Low complexity" evidence="1">
    <location>
        <begin position="270"/>
        <end position="286"/>
    </location>
</feature>
<evidence type="ECO:0000313" key="3">
    <source>
        <dbReference type="EMBL" id="KAK8881585.1"/>
    </source>
</evidence>
<evidence type="ECO:0008006" key="5">
    <source>
        <dbReference type="Google" id="ProtNLM"/>
    </source>
</evidence>
<comment type="caution">
    <text evidence="3">The sequence shown here is derived from an EMBL/GenBank/DDBJ whole genome shotgun (WGS) entry which is preliminary data.</text>
</comment>
<dbReference type="Proteomes" id="UP001470230">
    <property type="component" value="Unassembled WGS sequence"/>
</dbReference>
<gene>
    <name evidence="3" type="ORF">M9Y10_004329</name>
</gene>
<dbReference type="SUPFAM" id="SSF48403">
    <property type="entry name" value="Ankyrin repeat"/>
    <property type="match status" value="1"/>
</dbReference>
<feature type="compositionally biased region" description="Polar residues" evidence="1">
    <location>
        <begin position="368"/>
        <end position="396"/>
    </location>
</feature>